<organism evidence="2 3">
    <name type="scientific">Prosthecobacter debontii</name>
    <dbReference type="NCBI Taxonomy" id="48467"/>
    <lineage>
        <taxon>Bacteria</taxon>
        <taxon>Pseudomonadati</taxon>
        <taxon>Verrucomicrobiota</taxon>
        <taxon>Verrucomicrobiia</taxon>
        <taxon>Verrucomicrobiales</taxon>
        <taxon>Verrucomicrobiaceae</taxon>
        <taxon>Prosthecobacter</taxon>
    </lineage>
</organism>
<feature type="transmembrane region" description="Helical" evidence="1">
    <location>
        <begin position="20"/>
        <end position="39"/>
    </location>
</feature>
<evidence type="ECO:0000313" key="2">
    <source>
        <dbReference type="EMBL" id="SKB05216.1"/>
    </source>
</evidence>
<gene>
    <name evidence="2" type="ORF">SAMN02745166_04205</name>
</gene>
<dbReference type="RefSeq" id="WP_078815361.1">
    <property type="nucleotide sequence ID" value="NZ_FUYE01000018.1"/>
</dbReference>
<feature type="transmembrane region" description="Helical" evidence="1">
    <location>
        <begin position="128"/>
        <end position="149"/>
    </location>
</feature>
<dbReference type="Proteomes" id="UP000190774">
    <property type="component" value="Unassembled WGS sequence"/>
</dbReference>
<keyword evidence="3" id="KW-1185">Reference proteome</keyword>
<proteinExistence type="predicted"/>
<feature type="transmembrane region" description="Helical" evidence="1">
    <location>
        <begin position="155"/>
        <end position="176"/>
    </location>
</feature>
<feature type="transmembrane region" description="Helical" evidence="1">
    <location>
        <begin position="51"/>
        <end position="71"/>
    </location>
</feature>
<feature type="transmembrane region" description="Helical" evidence="1">
    <location>
        <begin position="188"/>
        <end position="207"/>
    </location>
</feature>
<dbReference type="OrthoDB" id="192144at2"/>
<protein>
    <submittedName>
        <fullName evidence="2">Uncharacterized protein</fullName>
    </submittedName>
</protein>
<dbReference type="AlphaFoldDB" id="A0A1T4YU21"/>
<feature type="transmembrane region" description="Helical" evidence="1">
    <location>
        <begin position="227"/>
        <end position="258"/>
    </location>
</feature>
<dbReference type="STRING" id="48467.SAMN02745166_04205"/>
<evidence type="ECO:0000256" key="1">
    <source>
        <dbReference type="SAM" id="Phobius"/>
    </source>
</evidence>
<keyword evidence="1" id="KW-1133">Transmembrane helix</keyword>
<sequence>MDFDLSVFYDNLADVCERCSNVLQVFAFVIILAALLVHVYRGMIGGDLSGIVKHIVVSGILVSIMPFYGPWMLSTQATLGNDLLQALGVDPLSMLINLGSSFAEAPFDTGSAPEIVLGIFDPMVWVEYYVNLVCAWFMAVMSIIMYIGFWLGFQIQIIAIYLGSAAGSLFLAMLVFEQSRDTAVKYHIGMISICFWPLGWGLGMLFAQALADTGPDLVENILSPVAAIALIGTIITASGSSIILILVVLWMLVTLFVAPKVVSKAITTGAQIGMGIMSGGVSMAGAGVQAASGAAMAVGGAALTATGAGAAVGVGMMAGGAGAMGSAASTAAKAGS</sequence>
<reference evidence="3" key="1">
    <citation type="submission" date="2017-02" db="EMBL/GenBank/DDBJ databases">
        <authorList>
            <person name="Varghese N."/>
            <person name="Submissions S."/>
        </authorList>
    </citation>
    <scope>NUCLEOTIDE SEQUENCE [LARGE SCALE GENOMIC DNA]</scope>
    <source>
        <strain evidence="3">ATCC 700200</strain>
    </source>
</reference>
<evidence type="ECO:0000313" key="3">
    <source>
        <dbReference type="Proteomes" id="UP000190774"/>
    </source>
</evidence>
<accession>A0A1T4YU21</accession>
<name>A0A1T4YU21_9BACT</name>
<dbReference type="EMBL" id="FUYE01000018">
    <property type="protein sequence ID" value="SKB05216.1"/>
    <property type="molecule type" value="Genomic_DNA"/>
</dbReference>
<keyword evidence="1" id="KW-0472">Membrane</keyword>
<keyword evidence="1" id="KW-0812">Transmembrane</keyword>